<name>A0AA87ZT15_FICCA</name>
<keyword evidence="3" id="KW-1185">Reference proteome</keyword>
<dbReference type="EMBL" id="BTGU01000010">
    <property type="protein sequence ID" value="GMN39662.1"/>
    <property type="molecule type" value="Genomic_DNA"/>
</dbReference>
<protein>
    <submittedName>
        <fullName evidence="2">Uncharacterized protein</fullName>
    </submittedName>
</protein>
<accession>A0AA87ZT15</accession>
<feature type="region of interest" description="Disordered" evidence="1">
    <location>
        <begin position="49"/>
        <end position="78"/>
    </location>
</feature>
<comment type="caution">
    <text evidence="2">The sequence shown here is derived from an EMBL/GenBank/DDBJ whole genome shotgun (WGS) entry which is preliminary data.</text>
</comment>
<dbReference type="Gene3D" id="3.10.450.10">
    <property type="match status" value="1"/>
</dbReference>
<sequence>MTSSSDSGPKKRKRTKLKSISKSSGFLMFPHPFRVLAFCKRCRRLRQSHVSPRQQSQYTGGSQSPSSSEKGPLVPCGTTQQRSINLNEEQIKEALLSARYALHKYSAAEDTNVIFEKLVSASATLDEEEECYSYSMTMEASDKRLYDAHVLYKLDKVEMYECFFIRPTNSCS</sequence>
<dbReference type="AlphaFoldDB" id="A0AA87ZT15"/>
<evidence type="ECO:0000256" key="1">
    <source>
        <dbReference type="SAM" id="MobiDB-lite"/>
    </source>
</evidence>
<feature type="compositionally biased region" description="Polar residues" evidence="1">
    <location>
        <begin position="49"/>
        <end position="69"/>
    </location>
</feature>
<reference evidence="2" key="1">
    <citation type="submission" date="2023-07" db="EMBL/GenBank/DDBJ databases">
        <title>draft genome sequence of fig (Ficus carica).</title>
        <authorList>
            <person name="Takahashi T."/>
            <person name="Nishimura K."/>
        </authorList>
    </citation>
    <scope>NUCLEOTIDE SEQUENCE</scope>
</reference>
<proteinExistence type="predicted"/>
<organism evidence="2 3">
    <name type="scientific">Ficus carica</name>
    <name type="common">Common fig</name>
    <dbReference type="NCBI Taxonomy" id="3494"/>
    <lineage>
        <taxon>Eukaryota</taxon>
        <taxon>Viridiplantae</taxon>
        <taxon>Streptophyta</taxon>
        <taxon>Embryophyta</taxon>
        <taxon>Tracheophyta</taxon>
        <taxon>Spermatophyta</taxon>
        <taxon>Magnoliopsida</taxon>
        <taxon>eudicotyledons</taxon>
        <taxon>Gunneridae</taxon>
        <taxon>Pentapetalae</taxon>
        <taxon>rosids</taxon>
        <taxon>fabids</taxon>
        <taxon>Rosales</taxon>
        <taxon>Moraceae</taxon>
        <taxon>Ficeae</taxon>
        <taxon>Ficus</taxon>
    </lineage>
</organism>
<evidence type="ECO:0000313" key="2">
    <source>
        <dbReference type="EMBL" id="GMN39662.1"/>
    </source>
</evidence>
<dbReference type="Proteomes" id="UP001187192">
    <property type="component" value="Unassembled WGS sequence"/>
</dbReference>
<evidence type="ECO:0000313" key="3">
    <source>
        <dbReference type="Proteomes" id="UP001187192"/>
    </source>
</evidence>
<gene>
    <name evidence="2" type="ORF">TIFTF001_008892</name>
</gene>